<dbReference type="GO" id="GO:0005730">
    <property type="term" value="C:nucleolus"/>
    <property type="evidence" value="ECO:0007669"/>
    <property type="project" value="TreeGrafter"/>
</dbReference>
<accession>A0A0C2NAK5</accession>
<dbReference type="AlphaFoldDB" id="A0A0C2NAK5"/>
<dbReference type="InterPro" id="IPR007955">
    <property type="entry name" value="Bystin"/>
</dbReference>
<dbReference type="OrthoDB" id="2192561at2759"/>
<evidence type="ECO:0000313" key="3">
    <source>
        <dbReference type="Proteomes" id="UP000031668"/>
    </source>
</evidence>
<dbReference type="Pfam" id="PF05291">
    <property type="entry name" value="Bystin"/>
    <property type="match status" value="1"/>
</dbReference>
<dbReference type="GO" id="GO:0005737">
    <property type="term" value="C:cytoplasm"/>
    <property type="evidence" value="ECO:0007669"/>
    <property type="project" value="TreeGrafter"/>
</dbReference>
<dbReference type="OMA" id="KHYMISS"/>
<dbReference type="GO" id="GO:0030515">
    <property type="term" value="F:snoRNA binding"/>
    <property type="evidence" value="ECO:0007669"/>
    <property type="project" value="TreeGrafter"/>
</dbReference>
<protein>
    <submittedName>
        <fullName evidence="2">Bystin</fullName>
    </submittedName>
</protein>
<dbReference type="GO" id="GO:0030688">
    <property type="term" value="C:preribosome, small subunit precursor"/>
    <property type="evidence" value="ECO:0007669"/>
    <property type="project" value="TreeGrafter"/>
</dbReference>
<organism evidence="2 3">
    <name type="scientific">Thelohanellus kitauei</name>
    <name type="common">Myxosporean</name>
    <dbReference type="NCBI Taxonomy" id="669202"/>
    <lineage>
        <taxon>Eukaryota</taxon>
        <taxon>Metazoa</taxon>
        <taxon>Cnidaria</taxon>
        <taxon>Myxozoa</taxon>
        <taxon>Myxosporea</taxon>
        <taxon>Bivalvulida</taxon>
        <taxon>Platysporina</taxon>
        <taxon>Myxobolidae</taxon>
        <taxon>Thelohanellus</taxon>
    </lineage>
</organism>
<comment type="similarity">
    <text evidence="1">Belongs to the bystin family.</text>
</comment>
<dbReference type="GO" id="GO:0006364">
    <property type="term" value="P:rRNA processing"/>
    <property type="evidence" value="ECO:0007669"/>
    <property type="project" value="TreeGrafter"/>
</dbReference>
<comment type="caution">
    <text evidence="2">The sequence shown here is derived from an EMBL/GenBank/DDBJ whole genome shotgun (WGS) entry which is preliminary data.</text>
</comment>
<evidence type="ECO:0000313" key="2">
    <source>
        <dbReference type="EMBL" id="KII70957.1"/>
    </source>
</evidence>
<reference evidence="2 3" key="1">
    <citation type="journal article" date="2014" name="Genome Biol. Evol.">
        <title>The genome of the myxosporean Thelohanellus kitauei shows adaptations to nutrient acquisition within its fish host.</title>
        <authorList>
            <person name="Yang Y."/>
            <person name="Xiong J."/>
            <person name="Zhou Z."/>
            <person name="Huo F."/>
            <person name="Miao W."/>
            <person name="Ran C."/>
            <person name="Liu Y."/>
            <person name="Zhang J."/>
            <person name="Feng J."/>
            <person name="Wang M."/>
            <person name="Wang M."/>
            <person name="Wang L."/>
            <person name="Yao B."/>
        </authorList>
    </citation>
    <scope>NUCLEOTIDE SEQUENCE [LARGE SCALE GENOMIC DNA]</scope>
    <source>
        <strain evidence="2">Wuqing</strain>
    </source>
</reference>
<sequence length="139" mass="16224">MEDCSVKEAVVLSAVISRCHFPAIHLAAAMIKISRFEYSGILIRYKATNCIFMRFILQKRCTFPNKALDMLLEYFKAFENSQIEPSLIWHQILLLFVQNYISYFDEEKSTQIFSLIKVKKHYMISSVISDALKNKRSNT</sequence>
<proteinExistence type="inferred from homology"/>
<evidence type="ECO:0000256" key="1">
    <source>
        <dbReference type="ARBA" id="ARBA00007114"/>
    </source>
</evidence>
<dbReference type="PANTHER" id="PTHR12821:SF0">
    <property type="entry name" value="BYSTIN"/>
    <property type="match status" value="1"/>
</dbReference>
<dbReference type="PANTHER" id="PTHR12821">
    <property type="entry name" value="BYSTIN"/>
    <property type="match status" value="1"/>
</dbReference>
<name>A0A0C2NAK5_THEKT</name>
<dbReference type="EMBL" id="JWZT01001920">
    <property type="protein sequence ID" value="KII70957.1"/>
    <property type="molecule type" value="Genomic_DNA"/>
</dbReference>
<dbReference type="Proteomes" id="UP000031668">
    <property type="component" value="Unassembled WGS sequence"/>
</dbReference>
<keyword evidence="3" id="KW-1185">Reference proteome</keyword>
<gene>
    <name evidence="2" type="ORF">RF11_04673</name>
</gene>